<reference evidence="2 3" key="1">
    <citation type="submission" date="2015-09" db="EMBL/GenBank/DDBJ databases">
        <authorList>
            <consortium name="Pathogen Informatics"/>
        </authorList>
    </citation>
    <scope>NUCLEOTIDE SEQUENCE [LARGE SCALE GENOMIC DNA]</scope>
    <source>
        <strain evidence="2 3">2789STDY5834875</strain>
    </source>
</reference>
<gene>
    <name evidence="2" type="ORF">ERS852490_02660</name>
</gene>
<feature type="transmembrane region" description="Helical" evidence="1">
    <location>
        <begin position="12"/>
        <end position="37"/>
    </location>
</feature>
<dbReference type="OrthoDB" id="2066929at2"/>
<proteinExistence type="predicted"/>
<keyword evidence="1" id="KW-1133">Transmembrane helix</keyword>
<accession>A0A174Z4F6</accession>
<dbReference type="AlphaFoldDB" id="A0A174Z4F6"/>
<keyword evidence="1" id="KW-0472">Membrane</keyword>
<evidence type="ECO:0000313" key="2">
    <source>
        <dbReference type="EMBL" id="CUQ79006.1"/>
    </source>
</evidence>
<evidence type="ECO:0000256" key="1">
    <source>
        <dbReference type="SAM" id="Phobius"/>
    </source>
</evidence>
<name>A0A174Z4F6_9FIRM</name>
<keyword evidence="1" id="KW-0812">Transmembrane</keyword>
<evidence type="ECO:0000313" key="3">
    <source>
        <dbReference type="Proteomes" id="UP000095621"/>
    </source>
</evidence>
<organism evidence="2 3">
    <name type="scientific">Lachnospira eligens</name>
    <dbReference type="NCBI Taxonomy" id="39485"/>
    <lineage>
        <taxon>Bacteria</taxon>
        <taxon>Bacillati</taxon>
        <taxon>Bacillota</taxon>
        <taxon>Clostridia</taxon>
        <taxon>Lachnospirales</taxon>
        <taxon>Lachnospiraceae</taxon>
        <taxon>Lachnospira</taxon>
    </lineage>
</organism>
<protein>
    <recommendedName>
        <fullName evidence="4">NTF2-like N-terminal transpeptidase domain-containing protein</fullName>
    </recommendedName>
</protein>
<sequence length="360" mass="41647">MIKKTIKIPLFWKIYIIVVTIVLIGFVVLWSILWTALKKYEQSRPEYAMDKITEQIQLQDTGDFTKYVHTGENAYEGSEALDEAVREYIKNVLCEGAWAYTKKSGEYTNDNPVYQLKKDGQKTDIIIYLEKRSKNEWTIADVSGLSCEGKTYEIIVPENSEVTVDGNKLGSEYVTETKDAEVLSNVAKHINMPKTTTYHIENVYKEHEIKATGPVYNSELELISSTDNVYEFGFEANSKLIEEQESRIKEITEIYGKYVVNYEGFAKLSPYILPGSYAYSYLSRISKTNIWLEVSREPAFSDMKVYNYQSYTKDCFSCEVSFDLQVSYNSGSFKDYPTHMEYIFVKRSGKWYIADMVMLK</sequence>
<evidence type="ECO:0008006" key="4">
    <source>
        <dbReference type="Google" id="ProtNLM"/>
    </source>
</evidence>
<dbReference type="Proteomes" id="UP000095621">
    <property type="component" value="Unassembled WGS sequence"/>
</dbReference>
<dbReference type="RefSeq" id="WP_055216403.1">
    <property type="nucleotide sequence ID" value="NZ_CZBU01000006.1"/>
</dbReference>
<dbReference type="EMBL" id="CZBU01000006">
    <property type="protein sequence ID" value="CUQ79006.1"/>
    <property type="molecule type" value="Genomic_DNA"/>
</dbReference>